<keyword evidence="2" id="KW-1133">Transmembrane helix</keyword>
<proteinExistence type="predicted"/>
<dbReference type="AlphaFoldDB" id="X1KMM0"/>
<comment type="caution">
    <text evidence="3">The sequence shown here is derived from an EMBL/GenBank/DDBJ whole genome shotgun (WGS) entry which is preliminary data.</text>
</comment>
<accession>X1KMM0</accession>
<keyword evidence="2" id="KW-0472">Membrane</keyword>
<evidence type="ECO:0000256" key="2">
    <source>
        <dbReference type="SAM" id="Phobius"/>
    </source>
</evidence>
<gene>
    <name evidence="3" type="ORF">S06H3_08390</name>
</gene>
<sequence length="88" mass="10330">MKLIYKIVDWILLVAIFIILLLIYLKMPPTLADLTEANKTITELKTKKSVALELLEKHKNRKKETDLEKAEKKKEEILMRTPLVIEIK</sequence>
<evidence type="ECO:0000313" key="3">
    <source>
        <dbReference type="EMBL" id="GAI08332.1"/>
    </source>
</evidence>
<keyword evidence="2" id="KW-0812">Transmembrane</keyword>
<protein>
    <submittedName>
        <fullName evidence="3">Uncharacterized protein</fullName>
    </submittedName>
</protein>
<evidence type="ECO:0000256" key="1">
    <source>
        <dbReference type="SAM" id="Coils"/>
    </source>
</evidence>
<feature type="coiled-coil region" evidence="1">
    <location>
        <begin position="41"/>
        <end position="80"/>
    </location>
</feature>
<dbReference type="EMBL" id="BARV01003533">
    <property type="protein sequence ID" value="GAI08332.1"/>
    <property type="molecule type" value="Genomic_DNA"/>
</dbReference>
<name>X1KMM0_9ZZZZ</name>
<reference evidence="3" key="1">
    <citation type="journal article" date="2014" name="Front. Microbiol.">
        <title>High frequency of phylogenetically diverse reductive dehalogenase-homologous genes in deep subseafloor sedimentary metagenomes.</title>
        <authorList>
            <person name="Kawai M."/>
            <person name="Futagami T."/>
            <person name="Toyoda A."/>
            <person name="Takaki Y."/>
            <person name="Nishi S."/>
            <person name="Hori S."/>
            <person name="Arai W."/>
            <person name="Tsubouchi T."/>
            <person name="Morono Y."/>
            <person name="Uchiyama I."/>
            <person name="Ito T."/>
            <person name="Fujiyama A."/>
            <person name="Inagaki F."/>
            <person name="Takami H."/>
        </authorList>
    </citation>
    <scope>NUCLEOTIDE SEQUENCE</scope>
    <source>
        <strain evidence="3">Expedition CK06-06</strain>
    </source>
</reference>
<feature type="transmembrane region" description="Helical" evidence="2">
    <location>
        <begin position="7"/>
        <end position="25"/>
    </location>
</feature>
<organism evidence="3">
    <name type="scientific">marine sediment metagenome</name>
    <dbReference type="NCBI Taxonomy" id="412755"/>
    <lineage>
        <taxon>unclassified sequences</taxon>
        <taxon>metagenomes</taxon>
        <taxon>ecological metagenomes</taxon>
    </lineage>
</organism>
<keyword evidence="1" id="KW-0175">Coiled coil</keyword>